<dbReference type="Pfam" id="PF08241">
    <property type="entry name" value="Methyltransf_11"/>
    <property type="match status" value="1"/>
</dbReference>
<feature type="region of interest" description="Disordered" evidence="1">
    <location>
        <begin position="1"/>
        <end position="21"/>
    </location>
</feature>
<dbReference type="OrthoDB" id="9805171at2"/>
<dbReference type="GeneID" id="61262639"/>
<dbReference type="GO" id="GO:0032259">
    <property type="term" value="P:methylation"/>
    <property type="evidence" value="ECO:0007669"/>
    <property type="project" value="UniProtKB-KW"/>
</dbReference>
<keyword evidence="3" id="KW-0489">Methyltransferase</keyword>
<evidence type="ECO:0000313" key="4">
    <source>
        <dbReference type="Proteomes" id="UP000594975"/>
    </source>
</evidence>
<protein>
    <submittedName>
        <fullName evidence="3">Class I SAM-dependent methyltransferase</fullName>
    </submittedName>
</protein>
<feature type="domain" description="Methyltransferase type 11" evidence="2">
    <location>
        <begin position="65"/>
        <end position="156"/>
    </location>
</feature>
<evidence type="ECO:0000256" key="1">
    <source>
        <dbReference type="SAM" id="MobiDB-lite"/>
    </source>
</evidence>
<sequence>MTPPESTGTHPARDRGGAGPSAAARAPWILAQLGKRVLRPGGLETTRWLLTQLAVEGRDVVEILPGRGLGTRAILADAPAGYTGVESDEETQQMIADLLPEGSRYRAVIGRAERTGLPASSADVVLIEAVLSTLGDEEKAAVLAEAHRILRPGGVCGVHELALRPGQLSALEQEGIRRNLARELRLPARPLTVPDWEDLAQSQGLRPEQMKLVPMSMLQPRRMLADEGAAGVLRILGNMARRPRAARRAQRMHRVFWDHRRHLSGMALVLRRPR</sequence>
<dbReference type="KEGG" id="rkr:I6G21_04555"/>
<name>A0A7T3F9Q1_9MICC</name>
<dbReference type="EMBL" id="CP065738">
    <property type="protein sequence ID" value="QPT54434.1"/>
    <property type="molecule type" value="Genomic_DNA"/>
</dbReference>
<gene>
    <name evidence="3" type="ORF">I6G21_04555</name>
</gene>
<dbReference type="InterPro" id="IPR029063">
    <property type="entry name" value="SAM-dependent_MTases_sf"/>
</dbReference>
<dbReference type="AlphaFoldDB" id="A0A7T3F9Q1"/>
<dbReference type="InterPro" id="IPR013216">
    <property type="entry name" value="Methyltransf_11"/>
</dbReference>
<dbReference type="GO" id="GO:0008757">
    <property type="term" value="F:S-adenosylmethionine-dependent methyltransferase activity"/>
    <property type="evidence" value="ECO:0007669"/>
    <property type="project" value="InterPro"/>
</dbReference>
<dbReference type="CDD" id="cd02440">
    <property type="entry name" value="AdoMet_MTases"/>
    <property type="match status" value="1"/>
</dbReference>
<accession>A0A7T3F9Q1</accession>
<organism evidence="3 4">
    <name type="scientific">Rothia kristinae</name>
    <dbReference type="NCBI Taxonomy" id="37923"/>
    <lineage>
        <taxon>Bacteria</taxon>
        <taxon>Bacillati</taxon>
        <taxon>Actinomycetota</taxon>
        <taxon>Actinomycetes</taxon>
        <taxon>Micrococcales</taxon>
        <taxon>Micrococcaceae</taxon>
        <taxon>Rothia</taxon>
    </lineage>
</organism>
<keyword evidence="3" id="KW-0808">Transferase</keyword>
<evidence type="ECO:0000259" key="2">
    <source>
        <dbReference type="Pfam" id="PF08241"/>
    </source>
</evidence>
<dbReference type="RefSeq" id="WP_081101691.1">
    <property type="nucleotide sequence ID" value="NZ_CP065738.1"/>
</dbReference>
<reference evidence="3 4" key="1">
    <citation type="submission" date="2020-12" db="EMBL/GenBank/DDBJ databases">
        <title>FDA dAtabase for Regulatory Grade micrObial Sequences (FDA-ARGOS): Supporting development and validation of Infectious Disease Dx tests.</title>
        <authorList>
            <person name="Sproer C."/>
            <person name="Gronow S."/>
            <person name="Severitt S."/>
            <person name="Schroder I."/>
            <person name="Tallon L."/>
            <person name="Sadzewicz L."/>
            <person name="Zhao X."/>
            <person name="Boylan J."/>
            <person name="Ott S."/>
            <person name="Bowen H."/>
            <person name="Vavikolanu K."/>
            <person name="Mehta A."/>
            <person name="Aluvathingal J."/>
            <person name="Nadendla S."/>
            <person name="Lowell S."/>
            <person name="Myers T."/>
            <person name="Yan Y."/>
            <person name="Sichtig H."/>
        </authorList>
    </citation>
    <scope>NUCLEOTIDE SEQUENCE [LARGE SCALE GENOMIC DNA]</scope>
    <source>
        <strain evidence="3 4">FDAARGOS_864</strain>
    </source>
</reference>
<evidence type="ECO:0000313" key="3">
    <source>
        <dbReference type="EMBL" id="QPT54434.1"/>
    </source>
</evidence>
<dbReference type="Proteomes" id="UP000594975">
    <property type="component" value="Chromosome"/>
</dbReference>
<dbReference type="Gene3D" id="3.40.50.150">
    <property type="entry name" value="Vaccinia Virus protein VP39"/>
    <property type="match status" value="1"/>
</dbReference>
<dbReference type="SUPFAM" id="SSF53335">
    <property type="entry name" value="S-adenosyl-L-methionine-dependent methyltransferases"/>
    <property type="match status" value="1"/>
</dbReference>
<proteinExistence type="predicted"/>